<sequence>MILMENFDPAQVEGMWYVVQRTASLYNDSAGCTTYNAKHKDGAIYEVEVDYMGKSNAMVKKMLRVVEDSDHPAQFYFADQVPVYGVSSRTPVLDPKYLEEANEILKKNEVYGTMEICQPRQVK</sequence>
<reference evidence="1 2" key="1">
    <citation type="journal article" date="2023" name="Arcadia Sci">
        <title>De novo assembly of a long-read Amblyomma americanum tick genome.</title>
        <authorList>
            <person name="Chou S."/>
            <person name="Poskanzer K.E."/>
            <person name="Rollins M."/>
            <person name="Thuy-Boun P.S."/>
        </authorList>
    </citation>
    <scope>NUCLEOTIDE SEQUENCE [LARGE SCALE GENOMIC DNA]</scope>
    <source>
        <strain evidence="1">F_SG_1</strain>
        <tissue evidence="1">Salivary glands</tissue>
    </source>
</reference>
<proteinExistence type="predicted"/>
<dbReference type="InterPro" id="IPR012674">
    <property type="entry name" value="Calycin"/>
</dbReference>
<dbReference type="SUPFAM" id="SSF50814">
    <property type="entry name" value="Lipocalins"/>
    <property type="match status" value="1"/>
</dbReference>
<protein>
    <submittedName>
        <fullName evidence="1">Uncharacterized protein</fullName>
    </submittedName>
</protein>
<evidence type="ECO:0000313" key="1">
    <source>
        <dbReference type="EMBL" id="KAK8774078.1"/>
    </source>
</evidence>
<dbReference type="AlphaFoldDB" id="A0AAQ4EHE7"/>
<evidence type="ECO:0000313" key="2">
    <source>
        <dbReference type="Proteomes" id="UP001321473"/>
    </source>
</evidence>
<gene>
    <name evidence="1" type="ORF">V5799_011391</name>
</gene>
<dbReference type="EMBL" id="JARKHS020015826">
    <property type="protein sequence ID" value="KAK8774078.1"/>
    <property type="molecule type" value="Genomic_DNA"/>
</dbReference>
<dbReference type="Gene3D" id="2.40.128.20">
    <property type="match status" value="1"/>
</dbReference>
<organism evidence="1 2">
    <name type="scientific">Amblyomma americanum</name>
    <name type="common">Lone star tick</name>
    <dbReference type="NCBI Taxonomy" id="6943"/>
    <lineage>
        <taxon>Eukaryota</taxon>
        <taxon>Metazoa</taxon>
        <taxon>Ecdysozoa</taxon>
        <taxon>Arthropoda</taxon>
        <taxon>Chelicerata</taxon>
        <taxon>Arachnida</taxon>
        <taxon>Acari</taxon>
        <taxon>Parasitiformes</taxon>
        <taxon>Ixodida</taxon>
        <taxon>Ixodoidea</taxon>
        <taxon>Ixodidae</taxon>
        <taxon>Amblyomminae</taxon>
        <taxon>Amblyomma</taxon>
    </lineage>
</organism>
<accession>A0AAQ4EHE7</accession>
<comment type="caution">
    <text evidence="1">The sequence shown here is derived from an EMBL/GenBank/DDBJ whole genome shotgun (WGS) entry which is preliminary data.</text>
</comment>
<dbReference type="Proteomes" id="UP001321473">
    <property type="component" value="Unassembled WGS sequence"/>
</dbReference>
<name>A0AAQ4EHE7_AMBAM</name>
<keyword evidence="2" id="KW-1185">Reference proteome</keyword>